<keyword evidence="2" id="KW-0812">Transmembrane</keyword>
<keyword evidence="2" id="KW-0472">Membrane</keyword>
<dbReference type="EMBL" id="AGNL01049019">
    <property type="protein sequence ID" value="EJK44943.1"/>
    <property type="molecule type" value="Genomic_DNA"/>
</dbReference>
<reference evidence="3 4" key="1">
    <citation type="journal article" date="2012" name="Genome Biol.">
        <title>Genome and low-iron response of an oceanic diatom adapted to chronic iron limitation.</title>
        <authorList>
            <person name="Lommer M."/>
            <person name="Specht M."/>
            <person name="Roy A.S."/>
            <person name="Kraemer L."/>
            <person name="Andreson R."/>
            <person name="Gutowska M.A."/>
            <person name="Wolf J."/>
            <person name="Bergner S.V."/>
            <person name="Schilhabel M.B."/>
            <person name="Klostermeier U.C."/>
            <person name="Beiko R.G."/>
            <person name="Rosenstiel P."/>
            <person name="Hippler M."/>
            <person name="Laroche J."/>
        </authorList>
    </citation>
    <scope>NUCLEOTIDE SEQUENCE [LARGE SCALE GENOMIC DNA]</scope>
    <source>
        <strain evidence="3 4">CCMP1005</strain>
    </source>
</reference>
<organism evidence="3 4">
    <name type="scientific">Thalassiosira oceanica</name>
    <name type="common">Marine diatom</name>
    <dbReference type="NCBI Taxonomy" id="159749"/>
    <lineage>
        <taxon>Eukaryota</taxon>
        <taxon>Sar</taxon>
        <taxon>Stramenopiles</taxon>
        <taxon>Ochrophyta</taxon>
        <taxon>Bacillariophyta</taxon>
        <taxon>Coscinodiscophyceae</taxon>
        <taxon>Thalassiosirophycidae</taxon>
        <taxon>Thalassiosirales</taxon>
        <taxon>Thalassiosiraceae</taxon>
        <taxon>Thalassiosira</taxon>
    </lineage>
</organism>
<keyword evidence="4" id="KW-1185">Reference proteome</keyword>
<feature type="region of interest" description="Disordered" evidence="1">
    <location>
        <begin position="1"/>
        <end position="120"/>
    </location>
</feature>
<evidence type="ECO:0000256" key="1">
    <source>
        <dbReference type="SAM" id="MobiDB-lite"/>
    </source>
</evidence>
<sequence length="469" mass="50469">MASELTSSEDDHGHGHADGTASPPRPPFAPRGVSAQETGGGTNAGDSTATPLLQEGGDDLEGPQRHDGLPGPPPCFPHEFDDSLAKRGRNAMGATPPPLSPALVGEPGGVRAEPQGPRLLGTSRRRLPRESPVLESQVLVPGSGGTAAGTGLQGSRQLGANCTALVRGQCDESLPQASLVPEDQVLQGYDVNEPVYMASELPPLPMVEVVAPSDLPEGYVFDAVENGQTFSVTVPVGGVSRGQTFSTPFVPWEPSTLLGQVQNRLGLNWLGGRANPGDHSPFKILLGITIAILVWAIWINIYPIYSFHFDSENIDPYLEVIFWTVFLALGAVFTILEIMFPIYFISWAIWMSIYPMPIDSDTTAGKVILAVLLALRVAEIVFPIYVIYKTRRHIRERSGMTNVMSEPCCHGFEDCCCATFCQPCTVMQMARHTADYEAGQCCNPGQCCSETGLPSYKTPQLQFDGTEIV</sequence>
<name>K0QZC5_THAOC</name>
<protein>
    <submittedName>
        <fullName evidence="3">Uncharacterized protein</fullName>
    </submittedName>
</protein>
<gene>
    <name evidence="3" type="ORF">THAOC_36479</name>
</gene>
<evidence type="ECO:0000313" key="4">
    <source>
        <dbReference type="Proteomes" id="UP000266841"/>
    </source>
</evidence>
<proteinExistence type="predicted"/>
<evidence type="ECO:0000313" key="3">
    <source>
        <dbReference type="EMBL" id="EJK44943.1"/>
    </source>
</evidence>
<dbReference type="AlphaFoldDB" id="K0QZC5"/>
<accession>K0QZC5</accession>
<feature type="transmembrane region" description="Helical" evidence="2">
    <location>
        <begin position="317"/>
        <end position="347"/>
    </location>
</feature>
<dbReference type="OrthoDB" id="1045822at2759"/>
<feature type="transmembrane region" description="Helical" evidence="2">
    <location>
        <begin position="367"/>
        <end position="388"/>
    </location>
</feature>
<comment type="caution">
    <text evidence="3">The sequence shown here is derived from an EMBL/GenBank/DDBJ whole genome shotgun (WGS) entry which is preliminary data.</text>
</comment>
<evidence type="ECO:0000256" key="2">
    <source>
        <dbReference type="SAM" id="Phobius"/>
    </source>
</evidence>
<dbReference type="Proteomes" id="UP000266841">
    <property type="component" value="Unassembled WGS sequence"/>
</dbReference>
<feature type="transmembrane region" description="Helical" evidence="2">
    <location>
        <begin position="284"/>
        <end position="305"/>
    </location>
</feature>
<keyword evidence="2" id="KW-1133">Transmembrane helix</keyword>